<evidence type="ECO:0000313" key="3">
    <source>
        <dbReference type="Proteomes" id="UP000198983"/>
    </source>
</evidence>
<evidence type="ECO:0000256" key="1">
    <source>
        <dbReference type="SAM" id="MobiDB-lite"/>
    </source>
</evidence>
<organism evidence="2 3">
    <name type="scientific">Actinopolymorpha singaporensis</name>
    <dbReference type="NCBI Taxonomy" id="117157"/>
    <lineage>
        <taxon>Bacteria</taxon>
        <taxon>Bacillati</taxon>
        <taxon>Actinomycetota</taxon>
        <taxon>Actinomycetes</taxon>
        <taxon>Propionibacteriales</taxon>
        <taxon>Actinopolymorphaceae</taxon>
        <taxon>Actinopolymorpha</taxon>
    </lineage>
</organism>
<gene>
    <name evidence="2" type="ORF">SAMN04489717_1529</name>
</gene>
<evidence type="ECO:0000313" key="2">
    <source>
        <dbReference type="EMBL" id="SDS07305.1"/>
    </source>
</evidence>
<sequence length="229" mass="25247">MRSAQRQGVPAAGWWTSLAYRSNLCRSRTLRAVGPAEMRSAKCFPTAATVWLTVWLSTIVAASGAASGCSGSTASPTDTPWCTPSGWRFWSLARCSCTATCARPRCTNAGRYASPGGDSPSSCRQQPGHRSNEHASYLPPALRRMRHDWIFTGHAASLPSSYSRECRESTCQGVLASSDWQACRSHHQRHSRGSWTSAASGRWLIRFGSRYCKPCPRTDRRPRPGWRHA</sequence>
<proteinExistence type="predicted"/>
<feature type="compositionally biased region" description="Polar residues" evidence="1">
    <location>
        <begin position="119"/>
        <end position="129"/>
    </location>
</feature>
<dbReference type="AlphaFoldDB" id="A0A1H1P8J9"/>
<accession>A0A1H1P8J9</accession>
<reference evidence="2 3" key="1">
    <citation type="submission" date="2016-10" db="EMBL/GenBank/DDBJ databases">
        <authorList>
            <person name="de Groot N.N."/>
        </authorList>
    </citation>
    <scope>NUCLEOTIDE SEQUENCE [LARGE SCALE GENOMIC DNA]</scope>
    <source>
        <strain evidence="2 3">DSM 22024</strain>
    </source>
</reference>
<protein>
    <submittedName>
        <fullName evidence="2">Uncharacterized protein</fullName>
    </submittedName>
</protein>
<feature type="region of interest" description="Disordered" evidence="1">
    <location>
        <begin position="113"/>
        <end position="137"/>
    </location>
</feature>
<dbReference type="STRING" id="117157.SAMN04489717_1529"/>
<keyword evidence="3" id="KW-1185">Reference proteome</keyword>
<dbReference type="EMBL" id="LT629732">
    <property type="protein sequence ID" value="SDS07305.1"/>
    <property type="molecule type" value="Genomic_DNA"/>
</dbReference>
<dbReference type="Proteomes" id="UP000198983">
    <property type="component" value="Chromosome I"/>
</dbReference>
<name>A0A1H1P8J9_9ACTN</name>